<protein>
    <recommendedName>
        <fullName evidence="5">Iron dicitrate transport regulator FecR</fullName>
    </recommendedName>
</protein>
<gene>
    <name evidence="3" type="ORF">PSEMO_48630</name>
</gene>
<dbReference type="InterPro" id="IPR006860">
    <property type="entry name" value="FecR"/>
</dbReference>
<evidence type="ECO:0000313" key="3">
    <source>
        <dbReference type="EMBL" id="OLS60452.1"/>
    </source>
</evidence>
<feature type="domain" description="FecR protein" evidence="1">
    <location>
        <begin position="108"/>
        <end position="198"/>
    </location>
</feature>
<evidence type="ECO:0000313" key="4">
    <source>
        <dbReference type="Proteomes" id="UP000186736"/>
    </source>
</evidence>
<dbReference type="PANTHER" id="PTHR30273">
    <property type="entry name" value="PERIPLASMIC SIGNAL SENSOR AND SIGMA FACTOR ACTIVATOR FECR-RELATED"/>
    <property type="match status" value="1"/>
</dbReference>
<evidence type="ECO:0000259" key="2">
    <source>
        <dbReference type="Pfam" id="PF16220"/>
    </source>
</evidence>
<dbReference type="Pfam" id="PF16220">
    <property type="entry name" value="DUF4880"/>
    <property type="match status" value="1"/>
</dbReference>
<dbReference type="Pfam" id="PF04773">
    <property type="entry name" value="FecR"/>
    <property type="match status" value="1"/>
</dbReference>
<evidence type="ECO:0008006" key="5">
    <source>
        <dbReference type="Google" id="ProtNLM"/>
    </source>
</evidence>
<evidence type="ECO:0000259" key="1">
    <source>
        <dbReference type="Pfam" id="PF04773"/>
    </source>
</evidence>
<reference evidence="3 4" key="1">
    <citation type="submission" date="2016-10" db="EMBL/GenBank/DDBJ databases">
        <title>Genome Sequence of Pseudomonas putida GM4FR.</title>
        <authorList>
            <person name="Poehlein A."/>
            <person name="Wemheuer F."/>
            <person name="Hollensteiner J."/>
            <person name="Wemheuer B."/>
        </authorList>
    </citation>
    <scope>NUCLEOTIDE SEQUENCE [LARGE SCALE GENOMIC DNA]</scope>
    <source>
        <strain evidence="3 4">GM4FR</strain>
    </source>
</reference>
<dbReference type="PIRSF" id="PIRSF018266">
    <property type="entry name" value="FecR"/>
    <property type="match status" value="1"/>
</dbReference>
<dbReference type="PANTHER" id="PTHR30273:SF2">
    <property type="entry name" value="PROTEIN FECR"/>
    <property type="match status" value="1"/>
</dbReference>
<proteinExistence type="predicted"/>
<sequence length="313" mass="34647">MTLSDRHLALRAAAQWHARLCAMPHCQTTREQLQDWLLADPLHPWAWQRVERLQAGLQGISGGLARYTLSTDASASGRRALLKGMLFGLGAAGLAWGGYQRSPVWLADLRTAIGERRNLLLADGSRLFLNTGSAVDIRYDADQRLILLRAGEILVETAADPRPLSVRSPHGDMRALGTRFGIRLFDDHTRLSVLEHAVAVSNASAGTPLRVDAGMGLDFDTGPLPAPHVTDVSQGAWSQGRLVVDDWRLDRTLAELERYRRGFIRCDESIAGLRVSGVYPLDDIDRTLQVIAQALKLQMHTRTRFWTRFTAAA</sequence>
<dbReference type="OrthoDB" id="8641865at2"/>
<organism evidence="3 4">
    <name type="scientific">Pseudomonas putida</name>
    <name type="common">Arthrobacter siderocapsulatus</name>
    <dbReference type="NCBI Taxonomy" id="303"/>
    <lineage>
        <taxon>Bacteria</taxon>
        <taxon>Pseudomonadati</taxon>
        <taxon>Pseudomonadota</taxon>
        <taxon>Gammaproteobacteria</taxon>
        <taxon>Pseudomonadales</taxon>
        <taxon>Pseudomonadaceae</taxon>
        <taxon>Pseudomonas</taxon>
    </lineage>
</organism>
<comment type="caution">
    <text evidence="3">The sequence shown here is derived from an EMBL/GenBank/DDBJ whole genome shotgun (WGS) entry which is preliminary data.</text>
</comment>
<dbReference type="RefSeq" id="WP_075805555.1">
    <property type="nucleotide sequence ID" value="NZ_MKZO01000047.1"/>
</dbReference>
<accession>A0A1Q9QZI9</accession>
<feature type="domain" description="FecR N-terminal" evidence="2">
    <location>
        <begin position="11"/>
        <end position="53"/>
    </location>
</feature>
<dbReference type="GO" id="GO:0016989">
    <property type="term" value="F:sigma factor antagonist activity"/>
    <property type="evidence" value="ECO:0007669"/>
    <property type="project" value="TreeGrafter"/>
</dbReference>
<dbReference type="AlphaFoldDB" id="A0A1Q9QZI9"/>
<name>A0A1Q9QZI9_PSEPU</name>
<dbReference type="Proteomes" id="UP000186736">
    <property type="component" value="Unassembled WGS sequence"/>
</dbReference>
<dbReference type="InterPro" id="IPR032623">
    <property type="entry name" value="FecR_N"/>
</dbReference>
<dbReference type="InterPro" id="IPR012373">
    <property type="entry name" value="Ferrdict_sens_TM"/>
</dbReference>
<dbReference type="EMBL" id="MKZO01000047">
    <property type="protein sequence ID" value="OLS60452.1"/>
    <property type="molecule type" value="Genomic_DNA"/>
</dbReference>
<dbReference type="Gene3D" id="2.60.120.1440">
    <property type="match status" value="1"/>
</dbReference>